<dbReference type="EMBL" id="CP069032">
    <property type="protein sequence ID" value="QRD00151.1"/>
    <property type="molecule type" value="Genomic_DNA"/>
</dbReference>
<sequence>MRHTCDLIDEVLEISRWVSAPKIWDKKANAQTIGYEIGRIQNIDMPLNGAVNPADRPCTIASRPIVGNVAATRLLHRRCTAARRRAAGYARSTPALDRHYQQIYMSIAP</sequence>
<keyword evidence="2" id="KW-1185">Reference proteome</keyword>
<evidence type="ECO:0000313" key="1">
    <source>
        <dbReference type="EMBL" id="QRD00151.1"/>
    </source>
</evidence>
<gene>
    <name evidence="1" type="ORF">JI435_438020</name>
</gene>
<dbReference type="AlphaFoldDB" id="A0A7U2F7F5"/>
<protein>
    <submittedName>
        <fullName evidence="1">Uncharacterized protein</fullName>
    </submittedName>
</protein>
<reference evidence="2" key="1">
    <citation type="journal article" date="2021" name="BMC Genomics">
        <title>Chromosome-level genome assembly and manually-curated proteome of model necrotroph Parastagonospora nodorum Sn15 reveals a genome-wide trove of candidate effector homologs, and redundancy of virulence-related functions within an accessory chromosome.</title>
        <authorList>
            <person name="Bertazzoni S."/>
            <person name="Jones D.A.B."/>
            <person name="Phan H.T."/>
            <person name="Tan K.-C."/>
            <person name="Hane J.K."/>
        </authorList>
    </citation>
    <scope>NUCLEOTIDE SEQUENCE [LARGE SCALE GENOMIC DNA]</scope>
    <source>
        <strain evidence="2">SN15 / ATCC MYA-4574 / FGSC 10173)</strain>
    </source>
</reference>
<organism evidence="1 2">
    <name type="scientific">Phaeosphaeria nodorum (strain SN15 / ATCC MYA-4574 / FGSC 10173)</name>
    <name type="common">Glume blotch fungus</name>
    <name type="synonym">Parastagonospora nodorum</name>
    <dbReference type="NCBI Taxonomy" id="321614"/>
    <lineage>
        <taxon>Eukaryota</taxon>
        <taxon>Fungi</taxon>
        <taxon>Dikarya</taxon>
        <taxon>Ascomycota</taxon>
        <taxon>Pezizomycotina</taxon>
        <taxon>Dothideomycetes</taxon>
        <taxon>Pleosporomycetidae</taxon>
        <taxon>Pleosporales</taxon>
        <taxon>Pleosporineae</taxon>
        <taxon>Phaeosphaeriaceae</taxon>
        <taxon>Parastagonospora</taxon>
    </lineage>
</organism>
<evidence type="ECO:0000313" key="2">
    <source>
        <dbReference type="Proteomes" id="UP000663193"/>
    </source>
</evidence>
<dbReference type="Proteomes" id="UP000663193">
    <property type="component" value="Chromosome 10"/>
</dbReference>
<dbReference type="VEuPathDB" id="FungiDB:JI435_438020"/>
<name>A0A7U2F7F5_PHANO</name>
<accession>A0A7U2F7F5</accession>
<proteinExistence type="predicted"/>